<evidence type="ECO:0000313" key="3">
    <source>
        <dbReference type="EMBL" id="CAD8634981.1"/>
    </source>
</evidence>
<evidence type="ECO:0000256" key="2">
    <source>
        <dbReference type="ARBA" id="ARBA00022737"/>
    </source>
</evidence>
<dbReference type="AlphaFoldDB" id="A0A7S0M993"/>
<keyword evidence="2" id="KW-0677">Repeat</keyword>
<dbReference type="PANTHER" id="PTHR46093:SF18">
    <property type="entry name" value="FIBRONECTIN TYPE-III DOMAIN-CONTAINING PROTEIN"/>
    <property type="match status" value="1"/>
</dbReference>
<keyword evidence="1" id="KW-0880">Kelch repeat</keyword>
<proteinExistence type="predicted"/>
<evidence type="ECO:0000256" key="1">
    <source>
        <dbReference type="ARBA" id="ARBA00022441"/>
    </source>
</evidence>
<protein>
    <submittedName>
        <fullName evidence="3">Uncharacterized protein</fullName>
    </submittedName>
</protein>
<accession>A0A7S0M993</accession>
<dbReference type="PANTHER" id="PTHR46093">
    <property type="entry name" value="ACYL-COA-BINDING DOMAIN-CONTAINING PROTEIN 5"/>
    <property type="match status" value="1"/>
</dbReference>
<reference evidence="3" key="1">
    <citation type="submission" date="2021-01" db="EMBL/GenBank/DDBJ databases">
        <authorList>
            <person name="Corre E."/>
            <person name="Pelletier E."/>
            <person name="Niang G."/>
            <person name="Scheremetjew M."/>
            <person name="Finn R."/>
            <person name="Kale V."/>
            <person name="Holt S."/>
            <person name="Cochrane G."/>
            <person name="Meng A."/>
            <person name="Brown T."/>
            <person name="Cohen L."/>
        </authorList>
    </citation>
    <scope>NUCLEOTIDE SEQUENCE</scope>
    <source>
        <strain evidence="3">CCAP979/52</strain>
    </source>
</reference>
<gene>
    <name evidence="3" type="ORF">CCUR1050_LOCUS12662</name>
</gene>
<dbReference type="Pfam" id="PF24681">
    <property type="entry name" value="Kelch_KLHDC2_KLHL20_DRC7"/>
    <property type="match status" value="1"/>
</dbReference>
<dbReference type="EMBL" id="HBEZ01022888">
    <property type="protein sequence ID" value="CAD8634981.1"/>
    <property type="molecule type" value="Transcribed_RNA"/>
</dbReference>
<dbReference type="SUPFAM" id="SSF117281">
    <property type="entry name" value="Kelch motif"/>
    <property type="match status" value="1"/>
</dbReference>
<dbReference type="Gene3D" id="2.120.10.80">
    <property type="entry name" value="Kelch-type beta propeller"/>
    <property type="match status" value="1"/>
</dbReference>
<name>A0A7S0M993_9CRYP</name>
<dbReference type="InterPro" id="IPR015915">
    <property type="entry name" value="Kelch-typ_b-propeller"/>
</dbReference>
<organism evidence="3">
    <name type="scientific">Cryptomonas curvata</name>
    <dbReference type="NCBI Taxonomy" id="233186"/>
    <lineage>
        <taxon>Eukaryota</taxon>
        <taxon>Cryptophyceae</taxon>
        <taxon>Cryptomonadales</taxon>
        <taxon>Cryptomonadaceae</taxon>
        <taxon>Cryptomonas</taxon>
    </lineage>
</organism>
<sequence length="236" mass="26077">MMQTAIEFLTITRAAILPLFILITISNVGCLKLKAWLGRNRFVGGIEPPGRNFGHMAQVNGLVFLHAGLQGSDFLDDMHIFNSETLEWMEITKLVAGDYPSGRYSHCYSVLEGVIYIFGGRDYSGNYLNDLYVFDPSNLGMTNLTNIARGQIPSGRGGAVFAAIDTRIFMFGGWQQSGEFFNDLFVLDVPTLTWENRTADTSGAIPPPRTSHGFLSHDGKLYVFGGFGYPGFTHLL</sequence>